<proteinExistence type="predicted"/>
<keyword evidence="3" id="KW-1185">Reference proteome</keyword>
<evidence type="ECO:0000313" key="3">
    <source>
        <dbReference type="Proteomes" id="UP001054945"/>
    </source>
</evidence>
<name>A0AAV4SUN2_CAEEX</name>
<accession>A0AAV4SUN2</accession>
<sequence length="72" mass="7608">MVLEFDGNSGPTESTVAENVTSKSCSTEMDAFIEASAMQWVILSAPPLPNDISPLQSSHRKNAIGVSQNIAS</sequence>
<comment type="caution">
    <text evidence="2">The sequence shown here is derived from an EMBL/GenBank/DDBJ whole genome shotgun (WGS) entry which is preliminary data.</text>
</comment>
<dbReference type="EMBL" id="BPLR01010261">
    <property type="protein sequence ID" value="GIY38123.1"/>
    <property type="molecule type" value="Genomic_DNA"/>
</dbReference>
<reference evidence="2 3" key="1">
    <citation type="submission" date="2021-06" db="EMBL/GenBank/DDBJ databases">
        <title>Caerostris extrusa draft genome.</title>
        <authorList>
            <person name="Kono N."/>
            <person name="Arakawa K."/>
        </authorList>
    </citation>
    <scope>NUCLEOTIDE SEQUENCE [LARGE SCALE GENOMIC DNA]</scope>
</reference>
<feature type="region of interest" description="Disordered" evidence="1">
    <location>
        <begin position="53"/>
        <end position="72"/>
    </location>
</feature>
<dbReference type="AlphaFoldDB" id="A0AAV4SUN2"/>
<protein>
    <submittedName>
        <fullName evidence="2">Uncharacterized protein</fullName>
    </submittedName>
</protein>
<evidence type="ECO:0000256" key="1">
    <source>
        <dbReference type="SAM" id="MobiDB-lite"/>
    </source>
</evidence>
<evidence type="ECO:0000313" key="2">
    <source>
        <dbReference type="EMBL" id="GIY38123.1"/>
    </source>
</evidence>
<organism evidence="2 3">
    <name type="scientific">Caerostris extrusa</name>
    <name type="common">Bark spider</name>
    <name type="synonym">Caerostris bankana</name>
    <dbReference type="NCBI Taxonomy" id="172846"/>
    <lineage>
        <taxon>Eukaryota</taxon>
        <taxon>Metazoa</taxon>
        <taxon>Ecdysozoa</taxon>
        <taxon>Arthropoda</taxon>
        <taxon>Chelicerata</taxon>
        <taxon>Arachnida</taxon>
        <taxon>Araneae</taxon>
        <taxon>Araneomorphae</taxon>
        <taxon>Entelegynae</taxon>
        <taxon>Araneoidea</taxon>
        <taxon>Araneidae</taxon>
        <taxon>Caerostris</taxon>
    </lineage>
</organism>
<gene>
    <name evidence="2" type="ORF">CEXT_808561</name>
</gene>
<dbReference type="Proteomes" id="UP001054945">
    <property type="component" value="Unassembled WGS sequence"/>
</dbReference>